<dbReference type="PANTHER" id="PTHR47505:SF1">
    <property type="entry name" value="DNA UTILIZATION PROTEIN YHGH"/>
    <property type="match status" value="1"/>
</dbReference>
<dbReference type="PANTHER" id="PTHR47505">
    <property type="entry name" value="DNA UTILIZATION PROTEIN YHGH"/>
    <property type="match status" value="1"/>
</dbReference>
<dbReference type="Gene3D" id="3.40.50.2020">
    <property type="match status" value="1"/>
</dbReference>
<sequence>MHLLDIFFPRRCVSCGKIGVYFCNNCIKKIDFIDRSICPVCEKPAIDGFTHPKCHSPYGLDGMYALAHFKGPVKKAIHLLKYNFVTDMAEPLCDFLVKGLPNTLPKFDLLVPVPLHQKKEKERGFNQSLVLTKIISKKLNIPYCPSILKRIRLTVPQADLSGRERRNNIKGAFYCAKSTILTDKTIGLIDDVATTRSTLMECCLVLKRLQVKRVWGVVLAHG</sequence>
<dbReference type="InterPro" id="IPR051910">
    <property type="entry name" value="ComF/GntX_DNA_util-trans"/>
</dbReference>
<evidence type="ECO:0000313" key="4">
    <source>
        <dbReference type="Proteomes" id="UP000183120"/>
    </source>
</evidence>
<dbReference type="CDD" id="cd06223">
    <property type="entry name" value="PRTases_typeI"/>
    <property type="match status" value="1"/>
</dbReference>
<name>A0A1J4TVF4_9BACT</name>
<dbReference type="InterPro" id="IPR029057">
    <property type="entry name" value="PRTase-like"/>
</dbReference>
<feature type="domain" description="Double zinc ribbon" evidence="2">
    <location>
        <begin position="3"/>
        <end position="54"/>
    </location>
</feature>
<proteinExistence type="inferred from homology"/>
<dbReference type="SUPFAM" id="SSF53271">
    <property type="entry name" value="PRTase-like"/>
    <property type="match status" value="1"/>
</dbReference>
<protein>
    <recommendedName>
        <fullName evidence="2">Double zinc ribbon domain-containing protein</fullName>
    </recommendedName>
</protein>
<dbReference type="Proteomes" id="UP000183120">
    <property type="component" value="Unassembled WGS sequence"/>
</dbReference>
<reference evidence="3 4" key="1">
    <citation type="journal article" date="2016" name="Environ. Microbiol.">
        <title>Genomic resolution of a cold subsurface aquifer community provides metabolic insights for novel microbes adapted to high CO concentrations.</title>
        <authorList>
            <person name="Probst A.J."/>
            <person name="Castelle C.J."/>
            <person name="Singh A."/>
            <person name="Brown C.T."/>
            <person name="Anantharaman K."/>
            <person name="Sharon I."/>
            <person name="Hug L.A."/>
            <person name="Burstein D."/>
            <person name="Emerson J.B."/>
            <person name="Thomas B.C."/>
            <person name="Banfield J.F."/>
        </authorList>
    </citation>
    <scope>NUCLEOTIDE SEQUENCE [LARGE SCALE GENOMIC DNA]</scope>
    <source>
        <strain evidence="3">CG1_02_37_22</strain>
    </source>
</reference>
<comment type="similarity">
    <text evidence="1">Belongs to the ComF/GntX family.</text>
</comment>
<dbReference type="InterPro" id="IPR000836">
    <property type="entry name" value="PRTase_dom"/>
</dbReference>
<dbReference type="AlphaFoldDB" id="A0A1J4TVF4"/>
<dbReference type="InterPro" id="IPR044005">
    <property type="entry name" value="DZR_2"/>
</dbReference>
<organism evidence="3 4">
    <name type="scientific">Candidatus Gottesmanbacteria bacterium CG1_02_37_22</name>
    <dbReference type="NCBI Taxonomy" id="1805209"/>
    <lineage>
        <taxon>Bacteria</taxon>
        <taxon>Candidatus Gottesmaniibacteriota</taxon>
    </lineage>
</organism>
<dbReference type="EMBL" id="MNUY01000043">
    <property type="protein sequence ID" value="OIO14055.1"/>
    <property type="molecule type" value="Genomic_DNA"/>
</dbReference>
<accession>A0A1J4TVF4</accession>
<evidence type="ECO:0000256" key="1">
    <source>
        <dbReference type="ARBA" id="ARBA00008007"/>
    </source>
</evidence>
<comment type="caution">
    <text evidence="3">The sequence shown here is derived from an EMBL/GenBank/DDBJ whole genome shotgun (WGS) entry which is preliminary data.</text>
</comment>
<evidence type="ECO:0000313" key="3">
    <source>
        <dbReference type="EMBL" id="OIO14055.1"/>
    </source>
</evidence>
<dbReference type="Pfam" id="PF18912">
    <property type="entry name" value="DZR_2"/>
    <property type="match status" value="1"/>
</dbReference>
<dbReference type="STRING" id="1805209.AUJ73_02710"/>
<gene>
    <name evidence="3" type="ORF">AUJ73_02710</name>
</gene>
<evidence type="ECO:0000259" key="2">
    <source>
        <dbReference type="Pfam" id="PF18912"/>
    </source>
</evidence>